<comment type="caution">
    <text evidence="1">The sequence shown here is derived from an EMBL/GenBank/DDBJ whole genome shotgun (WGS) entry which is preliminary data.</text>
</comment>
<evidence type="ECO:0008006" key="3">
    <source>
        <dbReference type="Google" id="ProtNLM"/>
    </source>
</evidence>
<protein>
    <recommendedName>
        <fullName evidence="3">Abortive infection AbiH-like protein</fullName>
    </recommendedName>
</protein>
<sequence length="313" mass="36156">MGCERAQKFIKAWALLVIKRVFIIGNGFDLHHGLPTRFEDFRAFVLKRKPQLVVTAEKYLCGLRGNWSNLEEAFANFDEDSLIDEASYFLKSCGDDDWSDSFHHDYQYEMNLVVKSVSSELKAYFYEWLCSIETNEIDDSQKLHFNDDHSLFLNFNYTPVLQDFYSIEDDQILQIHGSIYDGEDGIVLGHGWSPQHRFSSGNDFTNMEDVRVLEGQEIINGYFESTFKPTADILSLNAEFFKRIAYTKTIHVLGHSLSMVDLPYFKAVADATSAGQPRWYVSYYSESEKRRHQQTMASLGVDEKTIEFQALAQ</sequence>
<proteinExistence type="predicted"/>
<evidence type="ECO:0000313" key="1">
    <source>
        <dbReference type="EMBL" id="RUO24686.1"/>
    </source>
</evidence>
<keyword evidence="2" id="KW-1185">Reference proteome</keyword>
<dbReference type="InterPro" id="IPR025935">
    <property type="entry name" value="AbiH"/>
</dbReference>
<name>A0ABY0BRL9_9GAMM</name>
<dbReference type="Proteomes" id="UP000287865">
    <property type="component" value="Unassembled WGS sequence"/>
</dbReference>
<gene>
    <name evidence="1" type="ORF">CWE07_08450</name>
</gene>
<organism evidence="1 2">
    <name type="scientific">Aliidiomarina maris</name>
    <dbReference type="NCBI Taxonomy" id="531312"/>
    <lineage>
        <taxon>Bacteria</taxon>
        <taxon>Pseudomonadati</taxon>
        <taxon>Pseudomonadota</taxon>
        <taxon>Gammaproteobacteria</taxon>
        <taxon>Alteromonadales</taxon>
        <taxon>Idiomarinaceae</taxon>
        <taxon>Aliidiomarina</taxon>
    </lineage>
</organism>
<reference evidence="1 2" key="1">
    <citation type="journal article" date="2018" name="Front. Microbiol.">
        <title>Genome-Based Analysis Reveals the Taxonomy and Diversity of the Family Idiomarinaceae.</title>
        <authorList>
            <person name="Liu Y."/>
            <person name="Lai Q."/>
            <person name="Shao Z."/>
        </authorList>
    </citation>
    <scope>NUCLEOTIDE SEQUENCE [LARGE SCALE GENOMIC DNA]</scope>
    <source>
        <strain evidence="1 2">CF12-14</strain>
    </source>
</reference>
<evidence type="ECO:0000313" key="2">
    <source>
        <dbReference type="Proteomes" id="UP000287865"/>
    </source>
</evidence>
<dbReference type="EMBL" id="PIPK01000006">
    <property type="protein sequence ID" value="RUO24686.1"/>
    <property type="molecule type" value="Genomic_DNA"/>
</dbReference>
<accession>A0ABY0BRL9</accession>
<dbReference type="Pfam" id="PF14253">
    <property type="entry name" value="AbiH"/>
    <property type="match status" value="1"/>
</dbReference>